<dbReference type="EMBL" id="JAFIDN010000004">
    <property type="protein sequence ID" value="MBP3192380.1"/>
    <property type="molecule type" value="Genomic_DNA"/>
</dbReference>
<dbReference type="InterPro" id="IPR004869">
    <property type="entry name" value="MMPL_dom"/>
</dbReference>
<feature type="transmembrane region" description="Helical" evidence="6">
    <location>
        <begin position="683"/>
        <end position="700"/>
    </location>
</feature>
<evidence type="ECO:0000256" key="1">
    <source>
        <dbReference type="ARBA" id="ARBA00004651"/>
    </source>
</evidence>
<name>A0A8J7UUF6_9BACT</name>
<feature type="transmembrane region" description="Helical" evidence="6">
    <location>
        <begin position="798"/>
        <end position="820"/>
    </location>
</feature>
<feature type="transmembrane region" description="Helical" evidence="6">
    <location>
        <begin position="707"/>
        <end position="727"/>
    </location>
</feature>
<feature type="transmembrane region" description="Helical" evidence="6">
    <location>
        <begin position="462"/>
        <end position="479"/>
    </location>
</feature>
<dbReference type="GO" id="GO:0005886">
    <property type="term" value="C:plasma membrane"/>
    <property type="evidence" value="ECO:0007669"/>
    <property type="project" value="UniProtKB-SubCell"/>
</dbReference>
<dbReference type="PROSITE" id="PS50156">
    <property type="entry name" value="SSD"/>
    <property type="match status" value="2"/>
</dbReference>
<sequence length="835" mass="95136">MRKLLALLKPLIKLNYRYPAPVLIFFILLAVISGFYATRLAIDTDLASLLPDHYESVQALDELRESVGGETPLEVVVNSPDFEANKAFAEDFIPRAMELHYDRFNDNYVNRYEYRRDVEVLKDYAVYLATDNEIDEIIEYLEDELERARLEANPFFVDFEDDFDDDKEDEDRLRRFDELYNELVPSEYPVNQDSTSLVLSFFPTGSQNDLRYLDDMFDAFEELIAEMNPAAYHPEMIVRSGGRLERHLMELDSIISDVITSFGSGITAVILLVSFYFMIKLIINYRRGHQRHRRHSLWSHLVRFPVPIMVIGIPLLISLCLTFGITYFALGTLNTMTSVLFVILFGLGIDYGIHFYARYLEKRSAGEPVRSALLNTYDSTGAAIMTSATTTAVALFVLIFADFRGFSEFGFISGLGIVLAYLAMLFIMPAIITLFERYKLILINSNVTETTGTKKQRTKFPFARTIFVAGTLVVAAVLFNTDKLSFEYNFSVLEPEFPRYEEFRDIRGDINQTGRRNPAYILADTDEEVRNILQTIRQKKEDNPETTILDVEALQERFPVSPEEEQHKLGKIAEIRELLEDPFLEDQEGEYIDILRRASKVTEPLDIEDVPDFLKNRFLTRDGEIGRFVMIYPAVGLSDGRKSIAFKNEIGRIETPEGNVYHAASTSIVAAEMLELMRDESPYMVVATFVMIFILVNIGFRSLRWSIIAMLPLLIGLSWTFAAMMIFGLTFNMYNLVVLPAILGIGNDNGVHLANRYREEGKKKMFPVLKSTGQHITIGSFTTMLGFAGLLLTQHPGLNSIGVLAVTGIGLTLFSALTYLPSLVQVLEDRNWIRF</sequence>
<keyword evidence="9" id="KW-1185">Reference proteome</keyword>
<dbReference type="Pfam" id="PF03176">
    <property type="entry name" value="MMPL"/>
    <property type="match status" value="2"/>
</dbReference>
<accession>A0A8J7UUF6</accession>
<feature type="transmembrane region" description="Helical" evidence="6">
    <location>
        <begin position="304"/>
        <end position="330"/>
    </location>
</feature>
<evidence type="ECO:0000256" key="3">
    <source>
        <dbReference type="ARBA" id="ARBA00022692"/>
    </source>
</evidence>
<feature type="domain" description="SSD" evidence="7">
    <location>
        <begin position="317"/>
        <end position="434"/>
    </location>
</feature>
<feature type="transmembrane region" description="Helical" evidence="6">
    <location>
        <begin position="20"/>
        <end position="38"/>
    </location>
</feature>
<keyword evidence="4 6" id="KW-1133">Transmembrane helix</keyword>
<feature type="transmembrane region" description="Helical" evidence="6">
    <location>
        <begin position="381"/>
        <end position="403"/>
    </location>
</feature>
<feature type="transmembrane region" description="Helical" evidence="6">
    <location>
        <begin position="262"/>
        <end position="283"/>
    </location>
</feature>
<dbReference type="PANTHER" id="PTHR33406:SF13">
    <property type="entry name" value="MEMBRANE PROTEIN YDFJ"/>
    <property type="match status" value="1"/>
</dbReference>
<dbReference type="RefSeq" id="WP_210511281.1">
    <property type="nucleotide sequence ID" value="NZ_JAFIDN010000004.1"/>
</dbReference>
<dbReference type="Proteomes" id="UP000673975">
    <property type="component" value="Unassembled WGS sequence"/>
</dbReference>
<organism evidence="8 9">
    <name type="scientific">Natronogracilivirga saccharolytica</name>
    <dbReference type="NCBI Taxonomy" id="2812953"/>
    <lineage>
        <taxon>Bacteria</taxon>
        <taxon>Pseudomonadati</taxon>
        <taxon>Balneolota</taxon>
        <taxon>Balneolia</taxon>
        <taxon>Balneolales</taxon>
        <taxon>Cyclonatronaceae</taxon>
        <taxon>Natronogracilivirga</taxon>
    </lineage>
</organism>
<evidence type="ECO:0000256" key="6">
    <source>
        <dbReference type="SAM" id="Phobius"/>
    </source>
</evidence>
<feature type="transmembrane region" description="Helical" evidence="6">
    <location>
        <begin position="733"/>
        <end position="754"/>
    </location>
</feature>
<keyword evidence="2" id="KW-1003">Cell membrane</keyword>
<dbReference type="AlphaFoldDB" id="A0A8J7UUF6"/>
<evidence type="ECO:0000313" key="8">
    <source>
        <dbReference type="EMBL" id="MBP3192380.1"/>
    </source>
</evidence>
<dbReference type="InterPro" id="IPR050545">
    <property type="entry name" value="Mycobact_MmpL"/>
</dbReference>
<dbReference type="InterPro" id="IPR000731">
    <property type="entry name" value="SSD"/>
</dbReference>
<evidence type="ECO:0000259" key="7">
    <source>
        <dbReference type="PROSITE" id="PS50156"/>
    </source>
</evidence>
<comment type="subcellular location">
    <subcellularLocation>
        <location evidence="1">Cell membrane</location>
        <topology evidence="1">Multi-pass membrane protein</topology>
    </subcellularLocation>
</comment>
<dbReference type="SUPFAM" id="SSF82866">
    <property type="entry name" value="Multidrug efflux transporter AcrB transmembrane domain"/>
    <property type="match status" value="2"/>
</dbReference>
<evidence type="ECO:0000256" key="4">
    <source>
        <dbReference type="ARBA" id="ARBA00022989"/>
    </source>
</evidence>
<gene>
    <name evidence="8" type="ORF">NATSA_06880</name>
</gene>
<evidence type="ECO:0000313" key="9">
    <source>
        <dbReference type="Proteomes" id="UP000673975"/>
    </source>
</evidence>
<keyword evidence="5 6" id="KW-0472">Membrane</keyword>
<dbReference type="Gene3D" id="1.20.1640.10">
    <property type="entry name" value="Multidrug efflux transporter AcrB transmembrane domain"/>
    <property type="match status" value="2"/>
</dbReference>
<feature type="transmembrane region" description="Helical" evidence="6">
    <location>
        <begin position="409"/>
        <end position="435"/>
    </location>
</feature>
<reference evidence="8" key="1">
    <citation type="submission" date="2021-02" db="EMBL/GenBank/DDBJ databases">
        <title>Natronogracilivirga saccharolytica gen. nov. sp. nov. a new anaerobic, haloalkiliphilic carbohydrate-fermenting bacterium from soda lake and proposing of Cyclonatronumiaceae fam. nov. in the phylum Balneolaeota.</title>
        <authorList>
            <person name="Zhilina T.N."/>
            <person name="Sorokin D.Y."/>
            <person name="Zavarzina D.G."/>
            <person name="Toshchakov S.V."/>
            <person name="Kublanov I.V."/>
        </authorList>
    </citation>
    <scope>NUCLEOTIDE SEQUENCE</scope>
    <source>
        <strain evidence="8">Z-1702</strain>
    </source>
</reference>
<feature type="domain" description="SSD" evidence="7">
    <location>
        <begin position="706"/>
        <end position="826"/>
    </location>
</feature>
<evidence type="ECO:0000256" key="5">
    <source>
        <dbReference type="ARBA" id="ARBA00023136"/>
    </source>
</evidence>
<dbReference type="PANTHER" id="PTHR33406">
    <property type="entry name" value="MEMBRANE PROTEIN MJ1562-RELATED"/>
    <property type="match status" value="1"/>
</dbReference>
<protein>
    <submittedName>
        <fullName evidence="8">MMPL family transporter</fullName>
    </submittedName>
</protein>
<keyword evidence="3 6" id="KW-0812">Transmembrane</keyword>
<comment type="caution">
    <text evidence="8">The sequence shown here is derived from an EMBL/GenBank/DDBJ whole genome shotgun (WGS) entry which is preliminary data.</text>
</comment>
<evidence type="ECO:0000256" key="2">
    <source>
        <dbReference type="ARBA" id="ARBA00022475"/>
    </source>
</evidence>
<proteinExistence type="predicted"/>
<feature type="transmembrane region" description="Helical" evidence="6">
    <location>
        <begin position="336"/>
        <end position="360"/>
    </location>
</feature>
<feature type="transmembrane region" description="Helical" evidence="6">
    <location>
        <begin position="775"/>
        <end position="792"/>
    </location>
</feature>